<keyword evidence="3" id="KW-1185">Reference proteome</keyword>
<feature type="compositionally biased region" description="Polar residues" evidence="1">
    <location>
        <begin position="28"/>
        <end position="41"/>
    </location>
</feature>
<dbReference type="InParanoid" id="A0A4S2MNL1"/>
<evidence type="ECO:0000256" key="1">
    <source>
        <dbReference type="SAM" id="MobiDB-lite"/>
    </source>
</evidence>
<dbReference type="STRING" id="341454.A0A4S2MNL1"/>
<feature type="compositionally biased region" description="Polar residues" evidence="1">
    <location>
        <begin position="48"/>
        <end position="67"/>
    </location>
</feature>
<dbReference type="OrthoDB" id="5373954at2759"/>
<dbReference type="EMBL" id="ML220139">
    <property type="protein sequence ID" value="TGZ78653.1"/>
    <property type="molecule type" value="Genomic_DNA"/>
</dbReference>
<evidence type="ECO:0000313" key="2">
    <source>
        <dbReference type="EMBL" id="TGZ78653.1"/>
    </source>
</evidence>
<feature type="region of interest" description="Disordered" evidence="1">
    <location>
        <begin position="1"/>
        <end position="69"/>
    </location>
</feature>
<evidence type="ECO:0008006" key="4">
    <source>
        <dbReference type="Google" id="ProtNLM"/>
    </source>
</evidence>
<organism evidence="2 3">
    <name type="scientific">Ascodesmis nigricans</name>
    <dbReference type="NCBI Taxonomy" id="341454"/>
    <lineage>
        <taxon>Eukaryota</taxon>
        <taxon>Fungi</taxon>
        <taxon>Dikarya</taxon>
        <taxon>Ascomycota</taxon>
        <taxon>Pezizomycotina</taxon>
        <taxon>Pezizomycetes</taxon>
        <taxon>Pezizales</taxon>
        <taxon>Ascodesmidaceae</taxon>
        <taxon>Ascodesmis</taxon>
    </lineage>
</organism>
<sequence length="542" mass="60998">MHTQQHNRRRRSNTSSNRRSMGSDESGVMSTLNDQSIVTSSKKPDVETTMSSATNQKHRWSNPSPKTFQPVDVEGYENLKKPSSPPFFPIDGFTSAAFRPHVFRGPSDPSAGILGFQARSADGLDENFALPEGPSFLPQQKPQILPPTPSVDLKKHYFPLQKPLIPHLPAEIHLQILSGILDDNDSDNNCSFCKIFRLSSLSLVSPFYRDICQSTLFTNLDLTCHTGSCQEHHRLSSPHAQLTQRLPALLRTLSSSPDLAAQIRTIALPTTPFLTCEIEKTMLPLLLQSAPNVTRITGLDSLLHRQFFSGEHYCLDGEDPQQHGIVAKTLTTTTTSLTGWTWNGGNAAGRDFEQRLWDYNPTMQGIGFVRLHRNWTRLVEFALRDVWGVDPGMLADLLAGFPVLEKVELVKVRRRRVGDTDVDVVMAGLEAVWMGLREVTIGGVKKHEFMDALVEWVAQRGVTKVALRDVVDAERIFEVCGGVVEEVEIVGDWKEEKEKDVDMEGLRPFGDGSWVVVEKSVNELRRRRRMWRRGRNGWKEVR</sequence>
<protein>
    <recommendedName>
        <fullName evidence="4">F-box domain-containing protein</fullName>
    </recommendedName>
</protein>
<dbReference type="Proteomes" id="UP000298138">
    <property type="component" value="Unassembled WGS sequence"/>
</dbReference>
<dbReference type="AlphaFoldDB" id="A0A4S2MNL1"/>
<gene>
    <name evidence="2" type="ORF">EX30DRAFT_350873</name>
</gene>
<evidence type="ECO:0000313" key="3">
    <source>
        <dbReference type="Proteomes" id="UP000298138"/>
    </source>
</evidence>
<accession>A0A4S2MNL1</accession>
<name>A0A4S2MNL1_9PEZI</name>
<proteinExistence type="predicted"/>
<reference evidence="2 3" key="1">
    <citation type="submission" date="2019-04" db="EMBL/GenBank/DDBJ databases">
        <title>Comparative genomics and transcriptomics to analyze fruiting body development in filamentous ascomycetes.</title>
        <authorList>
            <consortium name="DOE Joint Genome Institute"/>
            <person name="Lutkenhaus R."/>
            <person name="Traeger S."/>
            <person name="Breuer J."/>
            <person name="Kuo A."/>
            <person name="Lipzen A."/>
            <person name="Pangilinan J."/>
            <person name="Dilworth D."/>
            <person name="Sandor L."/>
            <person name="Poggeler S."/>
            <person name="Barry K."/>
            <person name="Grigoriev I.V."/>
            <person name="Nowrousian M."/>
        </authorList>
    </citation>
    <scope>NUCLEOTIDE SEQUENCE [LARGE SCALE GENOMIC DNA]</scope>
    <source>
        <strain evidence="2 3">CBS 389.68</strain>
    </source>
</reference>
<feature type="compositionally biased region" description="Basic residues" evidence="1">
    <location>
        <begin position="1"/>
        <end position="12"/>
    </location>
</feature>